<dbReference type="AlphaFoldDB" id="D7GHH1"/>
<dbReference type="STRING" id="754252.PFREUD_00430"/>
<dbReference type="InterPro" id="IPR038731">
    <property type="entry name" value="RgtA/B/C-like"/>
</dbReference>
<keyword evidence="12" id="KW-1185">Reference proteome</keyword>
<feature type="transmembrane region" description="Helical" evidence="9">
    <location>
        <begin position="256"/>
        <end position="277"/>
    </location>
</feature>
<evidence type="ECO:0000256" key="2">
    <source>
        <dbReference type="ARBA" id="ARBA00022475"/>
    </source>
</evidence>
<gene>
    <name evidence="11" type="ordered locus">PFREUD_00430</name>
</gene>
<keyword evidence="3" id="KW-0328">Glycosyltransferase</keyword>
<feature type="domain" description="Glycosyltransferase RgtA/B/C/D-like" evidence="10">
    <location>
        <begin position="124"/>
        <end position="268"/>
    </location>
</feature>
<feature type="transmembrane region" description="Helical" evidence="9">
    <location>
        <begin position="216"/>
        <end position="249"/>
    </location>
</feature>
<keyword evidence="5 9" id="KW-0812">Transmembrane</keyword>
<feature type="transmembrane region" description="Helical" evidence="9">
    <location>
        <begin position="122"/>
        <end position="139"/>
    </location>
</feature>
<evidence type="ECO:0000256" key="7">
    <source>
        <dbReference type="ARBA" id="ARBA00023136"/>
    </source>
</evidence>
<evidence type="ECO:0000313" key="12">
    <source>
        <dbReference type="Proteomes" id="UP000000936"/>
    </source>
</evidence>
<keyword evidence="6 9" id="KW-1133">Transmembrane helix</keyword>
<feature type="transmembrane region" description="Helical" evidence="9">
    <location>
        <begin position="384"/>
        <end position="403"/>
    </location>
</feature>
<evidence type="ECO:0000256" key="8">
    <source>
        <dbReference type="SAM" id="MobiDB-lite"/>
    </source>
</evidence>
<dbReference type="eggNOG" id="COG1807">
    <property type="taxonomic scope" value="Bacteria"/>
</dbReference>
<feature type="transmembrane region" description="Helical" evidence="9">
    <location>
        <begin position="192"/>
        <end position="210"/>
    </location>
</feature>
<feature type="region of interest" description="Disordered" evidence="8">
    <location>
        <begin position="542"/>
        <end position="563"/>
    </location>
</feature>
<feature type="transmembrane region" description="Helical" evidence="9">
    <location>
        <begin position="410"/>
        <end position="428"/>
    </location>
</feature>
<feature type="transmembrane region" description="Helical" evidence="9">
    <location>
        <begin position="70"/>
        <end position="89"/>
    </location>
</feature>
<sequence length="563" mass="61468">MSGGTAVGSQEFPPVGTFPQEDELPPSGTTRRTRDASSADLVANGSATTDPSPAPRHRIRRRLIPLDGHGDIRLGVLAALLCMIGSWYVSTWLDESATAHIISYPPAQMNGLFTWTDLVYAPYYYLMHYWTALVGINPFTLRLPSVLAVGVGTAAMAATGRVLVARRGQLLYAACFALLPRVMAMGIEARPYAFAAMFVACAVWLVVLIGRRPTAWRVIGLTAAMALAVYAQMYAVLPVVGLTLVGLLTIRTRHRWLVAAAAVAAGTLCLPFGVAAVGQLRQVGWIADLSHDWFDHALVESWAASRTNVNVTATDLVPHVIAVTMAVLAALLVVLALVSRFSGTAAERAGRRPGVARMLWAMVPIVLTVVVLWTYSLLATDVLLARYFTAAAPFYAVVLAEATMALRWRWARVVPVLLLVGALALAGFQRRPYAKVTWEDYSLLATVMRTEAQPGDGLLTERNPQPNENYQVALACDPDAFTHVINLAQPNKPPLDGPFRRDPPRIRLVTYPQLPERIWLAVPFGQWSEYGQQLEHLGYQPTLTERGPQGDPGGHAITLWQRR</sequence>
<dbReference type="GO" id="GO:0016763">
    <property type="term" value="F:pentosyltransferase activity"/>
    <property type="evidence" value="ECO:0007669"/>
    <property type="project" value="TreeGrafter"/>
</dbReference>
<accession>D7GHH1</accession>
<evidence type="ECO:0000259" key="10">
    <source>
        <dbReference type="Pfam" id="PF13231"/>
    </source>
</evidence>
<dbReference type="GO" id="GO:0010041">
    <property type="term" value="P:response to iron(III) ion"/>
    <property type="evidence" value="ECO:0007669"/>
    <property type="project" value="TreeGrafter"/>
</dbReference>
<dbReference type="PANTHER" id="PTHR33908">
    <property type="entry name" value="MANNOSYLTRANSFERASE YKCB-RELATED"/>
    <property type="match status" value="1"/>
</dbReference>
<feature type="transmembrane region" description="Helical" evidence="9">
    <location>
        <begin position="316"/>
        <end position="338"/>
    </location>
</feature>
<evidence type="ECO:0000256" key="5">
    <source>
        <dbReference type="ARBA" id="ARBA00022692"/>
    </source>
</evidence>
<protein>
    <submittedName>
        <fullName evidence="11">Hypothetical transmembrane protein</fullName>
    </submittedName>
</protein>
<organism evidence="11 12">
    <name type="scientific">Propionibacterium freudenreichii subsp. shermanii (strain ATCC 9614 / DSM 4902 / CIP 103027 / NCIMB 8099 / CIRM-BIA1)</name>
    <dbReference type="NCBI Taxonomy" id="754252"/>
    <lineage>
        <taxon>Bacteria</taxon>
        <taxon>Bacillati</taxon>
        <taxon>Actinomycetota</taxon>
        <taxon>Actinomycetes</taxon>
        <taxon>Propionibacteriales</taxon>
        <taxon>Propionibacteriaceae</taxon>
        <taxon>Propionibacterium</taxon>
    </lineage>
</organism>
<evidence type="ECO:0000256" key="9">
    <source>
        <dbReference type="SAM" id="Phobius"/>
    </source>
</evidence>
<dbReference type="CAZy" id="GT83">
    <property type="family name" value="Glycosyltransferase Family 83"/>
</dbReference>
<evidence type="ECO:0000256" key="6">
    <source>
        <dbReference type="ARBA" id="ARBA00022989"/>
    </source>
</evidence>
<reference evidence="11 12" key="1">
    <citation type="journal article" date="2010" name="PLoS ONE">
        <title>The complete genome of Propionibacterium freudenreichii CIRM-BIA1, a hardy actinobacterium with food and probiotic applications.</title>
        <authorList>
            <person name="Falentin H."/>
            <person name="Deutsch S.M."/>
            <person name="Jan G."/>
            <person name="Loux V."/>
            <person name="Thierry A."/>
            <person name="Parayre S."/>
            <person name="Maillard M.B."/>
            <person name="Dherbecourt J."/>
            <person name="Cousin F.J."/>
            <person name="Jardin J."/>
            <person name="Siguier P."/>
            <person name="Couloux A."/>
            <person name="Barbe V."/>
            <person name="Vacherie B."/>
            <person name="Wincker P."/>
            <person name="Gibrat J.F."/>
            <person name="Gaillardin C."/>
            <person name="Lortal S."/>
        </authorList>
    </citation>
    <scope>NUCLEOTIDE SEQUENCE [LARGE SCALE GENOMIC DNA]</scope>
    <source>
        <strain evidence="12">ATCC 9614 / DSM 4902 / CIP 103027 / NCIMB 8099 / CIRM-BIA1</strain>
    </source>
</reference>
<evidence type="ECO:0000256" key="3">
    <source>
        <dbReference type="ARBA" id="ARBA00022676"/>
    </source>
</evidence>
<proteinExistence type="predicted"/>
<dbReference type="PANTHER" id="PTHR33908:SF3">
    <property type="entry name" value="UNDECAPRENYL PHOSPHATE-ALPHA-4-AMINO-4-DEOXY-L-ARABINOSE ARABINOSYL TRANSFERASE"/>
    <property type="match status" value="1"/>
</dbReference>
<dbReference type="InterPro" id="IPR050297">
    <property type="entry name" value="LipidA_mod_glycosyltrf_83"/>
</dbReference>
<keyword evidence="2" id="KW-1003">Cell membrane</keyword>
<name>D7GHH1_PROFC</name>
<dbReference type="Proteomes" id="UP000000936">
    <property type="component" value="Chromosome"/>
</dbReference>
<evidence type="ECO:0000256" key="4">
    <source>
        <dbReference type="ARBA" id="ARBA00022679"/>
    </source>
</evidence>
<dbReference type="EMBL" id="FN806773">
    <property type="protein sequence ID" value="CBL55543.1"/>
    <property type="molecule type" value="Genomic_DNA"/>
</dbReference>
<evidence type="ECO:0000313" key="11">
    <source>
        <dbReference type="EMBL" id="CBL55543.1"/>
    </source>
</evidence>
<comment type="subcellular location">
    <subcellularLocation>
        <location evidence="1">Cell membrane</location>
        <topology evidence="1">Multi-pass membrane protein</topology>
    </subcellularLocation>
</comment>
<feature type="transmembrane region" description="Helical" evidence="9">
    <location>
        <begin position="359"/>
        <end position="378"/>
    </location>
</feature>
<evidence type="ECO:0000256" key="1">
    <source>
        <dbReference type="ARBA" id="ARBA00004651"/>
    </source>
</evidence>
<keyword evidence="7 9" id="KW-0472">Membrane</keyword>
<dbReference type="Pfam" id="PF13231">
    <property type="entry name" value="PMT_2"/>
    <property type="match status" value="1"/>
</dbReference>
<dbReference type="GO" id="GO:0009103">
    <property type="term" value="P:lipopolysaccharide biosynthetic process"/>
    <property type="evidence" value="ECO:0007669"/>
    <property type="project" value="UniProtKB-ARBA"/>
</dbReference>
<dbReference type="KEGG" id="pfr:PFREUD_00430"/>
<feature type="transmembrane region" description="Helical" evidence="9">
    <location>
        <begin position="146"/>
        <end position="164"/>
    </location>
</feature>
<dbReference type="GO" id="GO:0005886">
    <property type="term" value="C:plasma membrane"/>
    <property type="evidence" value="ECO:0007669"/>
    <property type="project" value="UniProtKB-SubCell"/>
</dbReference>
<keyword evidence="4" id="KW-0808">Transferase</keyword>
<dbReference type="HOGENOM" id="CLU_041133_0_0_11"/>
<feature type="region of interest" description="Disordered" evidence="8">
    <location>
        <begin position="1"/>
        <end position="58"/>
    </location>
</feature>